<reference evidence="1" key="1">
    <citation type="journal article" date="2015" name="PLoS Genet.">
        <title>Genome Sequencing of the Perciform Fish Larimichthys crocea Provides Insights into Molecular and Genetic Mechanisms of Stress Adaptation.</title>
        <authorList>
            <person name="Ao J."/>
            <person name="Mu Y."/>
            <person name="Xiang L.X."/>
            <person name="Fan D."/>
            <person name="Feng M."/>
            <person name="Zhang S."/>
            <person name="Shi Q."/>
            <person name="Zhu L.Y."/>
            <person name="Li T."/>
            <person name="Ding Y."/>
            <person name="Nie L."/>
            <person name="Li Q."/>
            <person name="Dong W.R."/>
            <person name="Jiang L."/>
            <person name="Sun B."/>
            <person name="Zhang X."/>
            <person name="Li M."/>
            <person name="Zhang H.Q."/>
            <person name="Xie S."/>
            <person name="Zhu Y."/>
            <person name="Jiang X."/>
            <person name="Wang X."/>
            <person name="Mu P."/>
            <person name="Chen W."/>
            <person name="Yue Z."/>
            <person name="Wang Z."/>
            <person name="Wang J."/>
            <person name="Shao J.Z."/>
            <person name="Chen X."/>
        </authorList>
    </citation>
    <scope>NUCLEOTIDE SEQUENCE [LARGE SCALE GENOMIC DNA]</scope>
    <source>
        <strain evidence="1">SSNF</strain>
        <tissue evidence="1">Blood</tissue>
    </source>
</reference>
<organism evidence="1">
    <name type="scientific">Larimichthys crocea</name>
    <name type="common">Large yellow croaker</name>
    <name type="synonym">Pseudosciaena crocea</name>
    <dbReference type="NCBI Taxonomy" id="215358"/>
    <lineage>
        <taxon>Eukaryota</taxon>
        <taxon>Metazoa</taxon>
        <taxon>Chordata</taxon>
        <taxon>Craniata</taxon>
        <taxon>Vertebrata</taxon>
        <taxon>Euteleostomi</taxon>
        <taxon>Actinopterygii</taxon>
        <taxon>Neopterygii</taxon>
        <taxon>Teleostei</taxon>
        <taxon>Neoteleostei</taxon>
        <taxon>Acanthomorphata</taxon>
        <taxon>Eupercaria</taxon>
        <taxon>Sciaenidae</taxon>
        <taxon>Larimichthys</taxon>
    </lineage>
</organism>
<protein>
    <submittedName>
        <fullName evidence="1">Uncharacterized protein</fullName>
    </submittedName>
</protein>
<dbReference type="AlphaFoldDB" id="A0A0F8AQ98"/>
<accession>A0A0F8AQ98</accession>
<gene>
    <name evidence="1" type="ORF">EH28_00416</name>
</gene>
<sequence length="70" mass="7488">MSRTPQPSDEVSYLMSGLGRRNVSMSEDSGHTQVSEACDGIPEENATCPVCSCVFSSATIEMHASMCGER</sequence>
<dbReference type="EMBL" id="KQ041171">
    <property type="protein sequence ID" value="KKF29945.1"/>
    <property type="molecule type" value="Genomic_DNA"/>
</dbReference>
<evidence type="ECO:0000313" key="1">
    <source>
        <dbReference type="EMBL" id="KKF29945.1"/>
    </source>
</evidence>
<name>A0A0F8AQ98_LARCR</name>
<proteinExistence type="predicted"/>